<evidence type="ECO:0000256" key="1">
    <source>
        <dbReference type="ARBA" id="ARBA00022448"/>
    </source>
</evidence>
<keyword evidence="2" id="KW-0547">Nucleotide-binding</keyword>
<dbReference type="PANTHER" id="PTHR42781">
    <property type="entry name" value="SPERMIDINE/PUTRESCINE IMPORT ATP-BINDING PROTEIN POTA"/>
    <property type="match status" value="1"/>
</dbReference>
<evidence type="ECO:0000313" key="2">
    <source>
        <dbReference type="EMBL" id="VEU59049.1"/>
    </source>
</evidence>
<gene>
    <name evidence="2" type="primary">potA_4</name>
    <name evidence="2" type="ORF">NCTC10183_00841</name>
</gene>
<dbReference type="PANTHER" id="PTHR42781:SF4">
    <property type="entry name" value="SPERMIDINE_PUTRESCINE IMPORT ATP-BINDING PROTEIN POTA"/>
    <property type="match status" value="1"/>
</dbReference>
<reference evidence="2 3" key="1">
    <citation type="submission" date="2019-01" db="EMBL/GenBank/DDBJ databases">
        <authorList>
            <consortium name="Pathogen Informatics"/>
        </authorList>
    </citation>
    <scope>NUCLEOTIDE SEQUENCE [LARGE SCALE GENOMIC DNA]</scope>
    <source>
        <strain evidence="2 3">NCTC10183</strain>
    </source>
</reference>
<dbReference type="Proteomes" id="UP000290568">
    <property type="component" value="Chromosome"/>
</dbReference>
<protein>
    <submittedName>
        <fullName evidence="2">ABC transporter ATP-binding protein</fullName>
        <ecNumber evidence="2">3.6.3.31</ecNumber>
    </submittedName>
</protein>
<dbReference type="EMBL" id="LR214950">
    <property type="protein sequence ID" value="VEU59049.1"/>
    <property type="molecule type" value="Genomic_DNA"/>
</dbReference>
<dbReference type="EC" id="3.6.3.31" evidence="2"/>
<dbReference type="Gene3D" id="3.40.50.300">
    <property type="entry name" value="P-loop containing nucleotide triphosphate hydrolases"/>
    <property type="match status" value="1"/>
</dbReference>
<dbReference type="InterPro" id="IPR050093">
    <property type="entry name" value="ABC_SmlMolc_Importer"/>
</dbReference>
<dbReference type="GO" id="GO:0005524">
    <property type="term" value="F:ATP binding"/>
    <property type="evidence" value="ECO:0007669"/>
    <property type="project" value="UniProtKB-KW"/>
</dbReference>
<dbReference type="AlphaFoldDB" id="A0A449A480"/>
<dbReference type="GO" id="GO:0016787">
    <property type="term" value="F:hydrolase activity"/>
    <property type="evidence" value="ECO:0007669"/>
    <property type="project" value="UniProtKB-KW"/>
</dbReference>
<proteinExistence type="predicted"/>
<accession>A0A449A480</accession>
<name>A0A449A480_9BACT</name>
<keyword evidence="3" id="KW-1185">Reference proteome</keyword>
<dbReference type="InterPro" id="IPR027417">
    <property type="entry name" value="P-loop_NTPase"/>
</dbReference>
<keyword evidence="2" id="KW-0378">Hydrolase</keyword>
<evidence type="ECO:0000313" key="3">
    <source>
        <dbReference type="Proteomes" id="UP000290568"/>
    </source>
</evidence>
<keyword evidence="2" id="KW-0067">ATP-binding</keyword>
<keyword evidence="1" id="KW-0813">Transport</keyword>
<sequence>MQSVKTNTKKNNYVIELVEVTKEFGNKTVLDEVNLNINRGEFVTLLGPSGSGKLLS</sequence>
<dbReference type="SUPFAM" id="SSF52540">
    <property type="entry name" value="P-loop containing nucleoside triphosphate hydrolases"/>
    <property type="match status" value="1"/>
</dbReference>
<organism evidence="2 3">
    <name type="scientific">Mycoplasmopsis gallinacea</name>
    <dbReference type="NCBI Taxonomy" id="29556"/>
    <lineage>
        <taxon>Bacteria</taxon>
        <taxon>Bacillati</taxon>
        <taxon>Mycoplasmatota</taxon>
        <taxon>Mycoplasmoidales</taxon>
        <taxon>Metamycoplasmataceae</taxon>
        <taxon>Mycoplasmopsis</taxon>
    </lineage>
</organism>